<dbReference type="InterPro" id="IPR016181">
    <property type="entry name" value="Acyl_CoA_acyltransferase"/>
</dbReference>
<dbReference type="Pfam" id="PF13527">
    <property type="entry name" value="Acetyltransf_9"/>
    <property type="match status" value="1"/>
</dbReference>
<dbReference type="PROSITE" id="PS51186">
    <property type="entry name" value="GNAT"/>
    <property type="match status" value="1"/>
</dbReference>
<dbReference type="HAMAP" id="MF_01812">
    <property type="entry name" value="Eis"/>
    <property type="match status" value="1"/>
</dbReference>
<dbReference type="PANTHER" id="PTHR37817:SF1">
    <property type="entry name" value="N-ACETYLTRANSFERASE EIS"/>
    <property type="match status" value="1"/>
</dbReference>
<evidence type="ECO:0000313" key="8">
    <source>
        <dbReference type="Proteomes" id="UP001206483"/>
    </source>
</evidence>
<evidence type="ECO:0000256" key="2">
    <source>
        <dbReference type="ARBA" id="ARBA00022679"/>
    </source>
</evidence>
<evidence type="ECO:0000256" key="1">
    <source>
        <dbReference type="ARBA" id="ARBA00009213"/>
    </source>
</evidence>
<dbReference type="SUPFAM" id="SSF55729">
    <property type="entry name" value="Acyl-CoA N-acyltransferases (Nat)"/>
    <property type="match status" value="1"/>
</dbReference>
<dbReference type="InterPro" id="IPR000182">
    <property type="entry name" value="GNAT_dom"/>
</dbReference>
<feature type="active site" description="Proton acceptor; via carboxylate" evidence="4">
    <location>
        <position position="434"/>
    </location>
</feature>
<evidence type="ECO:0000259" key="6">
    <source>
        <dbReference type="PROSITE" id="PS51186"/>
    </source>
</evidence>
<sequence length="434" mass="47590">MGNDAPGRTGNDRPDRSDQQLEVRAITEEELPVWDRAIARGFLRPYVGDGTEVRRLSFQPGRYLAAFDHSDGGRCVATFRSYDSELTVPGGAALPVDAVTAVTVNSTHRRRGLLSRMMRSDLAAARERGSLAAILVAAEYNIYGRFGFGPATRGHGWRVDVLRSGGLRADLPVPTGGRIDFLTPEEVRKFGPELHERWRLTQPGAITRPAVWWKLQTGELTLPGLDWKEGFTAVHRDAQGTITGLIRYSIEDIWDGAYPNCTLHVQDFLALDRPTANALWKLAFSVDWVKQVCALNIGIDDPLPLLLNDPRGAKPHEDNFDFMWLRLLDVPGAFAARTYAAPGRIVLQVTDPEGWAEGRWALETTADGTGSCRPTEEPADLALGVSELGSLYLGTESAVRLAAAARVTELRPGGAAKADLLLRTPTQAWNPDSF</sequence>
<keyword evidence="2 4" id="KW-0808">Transferase</keyword>
<feature type="region of interest" description="Disordered" evidence="5">
    <location>
        <begin position="1"/>
        <end position="22"/>
    </location>
</feature>
<dbReference type="Proteomes" id="UP001206483">
    <property type="component" value="Unassembled WGS sequence"/>
</dbReference>
<dbReference type="Gene3D" id="3.30.1050.10">
    <property type="entry name" value="SCP2 sterol-binding domain"/>
    <property type="match status" value="1"/>
</dbReference>
<dbReference type="Pfam" id="PF17668">
    <property type="entry name" value="Acetyltransf_17"/>
    <property type="match status" value="1"/>
</dbReference>
<dbReference type="SUPFAM" id="SSF55718">
    <property type="entry name" value="SCP-like"/>
    <property type="match status" value="1"/>
</dbReference>
<proteinExistence type="inferred from homology"/>
<dbReference type="Pfam" id="PF13530">
    <property type="entry name" value="SCP2_2"/>
    <property type="match status" value="1"/>
</dbReference>
<dbReference type="InterPro" id="IPR041380">
    <property type="entry name" value="Acetyltransf_17"/>
</dbReference>
<keyword evidence="8" id="KW-1185">Reference proteome</keyword>
<comment type="subunit">
    <text evidence="4">Homohexamer; trimer of dimers.</text>
</comment>
<dbReference type="InterPro" id="IPR051554">
    <property type="entry name" value="Acetyltransferase_Eis"/>
</dbReference>
<organism evidence="7 8">
    <name type="scientific">Kitasatospora paracochleata</name>
    <dbReference type="NCBI Taxonomy" id="58354"/>
    <lineage>
        <taxon>Bacteria</taxon>
        <taxon>Bacillati</taxon>
        <taxon>Actinomycetota</taxon>
        <taxon>Actinomycetes</taxon>
        <taxon>Kitasatosporales</taxon>
        <taxon>Streptomycetaceae</taxon>
        <taxon>Kitasatospora</taxon>
    </lineage>
</organism>
<feature type="active site" description="Proton donor" evidence="4">
    <location>
        <position position="143"/>
    </location>
</feature>
<dbReference type="RefSeq" id="WP_253802128.1">
    <property type="nucleotide sequence ID" value="NZ_BAAAUB010000105.1"/>
</dbReference>
<name>A0ABT1J5N6_9ACTN</name>
<evidence type="ECO:0000256" key="4">
    <source>
        <dbReference type="HAMAP-Rule" id="MF_01812"/>
    </source>
</evidence>
<evidence type="ECO:0000313" key="7">
    <source>
        <dbReference type="EMBL" id="MCP2312758.1"/>
    </source>
</evidence>
<keyword evidence="3 4" id="KW-0012">Acyltransferase</keyword>
<dbReference type="Gene3D" id="3.40.630.30">
    <property type="match status" value="2"/>
</dbReference>
<evidence type="ECO:0000256" key="3">
    <source>
        <dbReference type="ARBA" id="ARBA00023315"/>
    </source>
</evidence>
<dbReference type="InterPro" id="IPR036527">
    <property type="entry name" value="SCP2_sterol-bd_dom_sf"/>
</dbReference>
<evidence type="ECO:0000256" key="5">
    <source>
        <dbReference type="SAM" id="MobiDB-lite"/>
    </source>
</evidence>
<dbReference type="InterPro" id="IPR025559">
    <property type="entry name" value="Eis_dom"/>
</dbReference>
<gene>
    <name evidence="7" type="ORF">FHR36_005939</name>
</gene>
<dbReference type="EMBL" id="JAMZDX010000006">
    <property type="protein sequence ID" value="MCP2312758.1"/>
    <property type="molecule type" value="Genomic_DNA"/>
</dbReference>
<reference evidence="7 8" key="1">
    <citation type="submission" date="2022-06" db="EMBL/GenBank/DDBJ databases">
        <title>Sequencing the genomes of 1000 actinobacteria strains.</title>
        <authorList>
            <person name="Klenk H.-P."/>
        </authorList>
    </citation>
    <scope>NUCLEOTIDE SEQUENCE [LARGE SCALE GENOMIC DNA]</scope>
    <source>
        <strain evidence="7 8">DSM 41656</strain>
    </source>
</reference>
<feature type="binding site" evidence="4">
    <location>
        <begin position="110"/>
        <end position="115"/>
    </location>
    <ligand>
        <name>acetyl-CoA</name>
        <dbReference type="ChEBI" id="CHEBI:57288"/>
    </ligand>
</feature>
<accession>A0ABT1J5N6</accession>
<feature type="compositionally biased region" description="Basic and acidic residues" evidence="5">
    <location>
        <begin position="10"/>
        <end position="22"/>
    </location>
</feature>
<comment type="similarity">
    <text evidence="1 4">Belongs to the acetyltransferase Eis family.</text>
</comment>
<comment type="caution">
    <text evidence="7">The sequence shown here is derived from an EMBL/GenBank/DDBJ whole genome shotgun (WGS) entry which is preliminary data.</text>
</comment>
<dbReference type="InterPro" id="IPR022902">
    <property type="entry name" value="NAcTrfase_Eis"/>
</dbReference>
<dbReference type="PANTHER" id="PTHR37817">
    <property type="entry name" value="N-ACETYLTRANSFERASE EIS"/>
    <property type="match status" value="1"/>
</dbReference>
<feature type="domain" description="N-acetyltransferase" evidence="6">
    <location>
        <begin position="21"/>
        <end position="174"/>
    </location>
</feature>
<dbReference type="NCBIfam" id="NF002367">
    <property type="entry name" value="PRK01346.1-4"/>
    <property type="match status" value="1"/>
</dbReference>
<feature type="binding site" evidence="4">
    <location>
        <begin position="102"/>
        <end position="104"/>
    </location>
    <ligand>
        <name>acetyl-CoA</name>
        <dbReference type="ChEBI" id="CHEBI:57288"/>
    </ligand>
</feature>
<comment type="caution">
    <text evidence="4">Lacks conserved residue(s) required for the propagation of feature annotation.</text>
</comment>
<protein>
    <submittedName>
        <fullName evidence="7">Acetyltransferase</fullName>
    </submittedName>
</protein>